<keyword evidence="1" id="KW-0472">Membrane</keyword>
<evidence type="ECO:0000313" key="2">
    <source>
        <dbReference type="EMBL" id="KAF2818767.1"/>
    </source>
</evidence>
<gene>
    <name evidence="2" type="ORF">CC86DRAFT_153682</name>
</gene>
<accession>A0A6A6ZF04</accession>
<keyword evidence="1" id="KW-0812">Transmembrane</keyword>
<proteinExistence type="predicted"/>
<feature type="transmembrane region" description="Helical" evidence="1">
    <location>
        <begin position="25"/>
        <end position="48"/>
    </location>
</feature>
<dbReference type="EMBL" id="MU006249">
    <property type="protein sequence ID" value="KAF2818767.1"/>
    <property type="molecule type" value="Genomic_DNA"/>
</dbReference>
<dbReference type="AlphaFoldDB" id="A0A6A6ZF04"/>
<evidence type="ECO:0000313" key="3">
    <source>
        <dbReference type="Proteomes" id="UP000799424"/>
    </source>
</evidence>
<organism evidence="2 3">
    <name type="scientific">Ophiobolus disseminans</name>
    <dbReference type="NCBI Taxonomy" id="1469910"/>
    <lineage>
        <taxon>Eukaryota</taxon>
        <taxon>Fungi</taxon>
        <taxon>Dikarya</taxon>
        <taxon>Ascomycota</taxon>
        <taxon>Pezizomycotina</taxon>
        <taxon>Dothideomycetes</taxon>
        <taxon>Pleosporomycetidae</taxon>
        <taxon>Pleosporales</taxon>
        <taxon>Pleosporineae</taxon>
        <taxon>Phaeosphaeriaceae</taxon>
        <taxon>Ophiobolus</taxon>
    </lineage>
</organism>
<keyword evidence="1" id="KW-1133">Transmembrane helix</keyword>
<name>A0A6A6ZF04_9PLEO</name>
<sequence>MVYSLHTEVTLNLQPHLRPRTPFLYLPRLSIITLCVLAEHSAFLVLLVESKTSIVIRARTPTSRMQLYHRPRSFACQLSSKDDATKHLPNTRGATLMRCCFGRSRTSHCATIRVVAAV</sequence>
<reference evidence="2" key="1">
    <citation type="journal article" date="2020" name="Stud. Mycol.">
        <title>101 Dothideomycetes genomes: a test case for predicting lifestyles and emergence of pathogens.</title>
        <authorList>
            <person name="Haridas S."/>
            <person name="Albert R."/>
            <person name="Binder M."/>
            <person name="Bloem J."/>
            <person name="Labutti K."/>
            <person name="Salamov A."/>
            <person name="Andreopoulos B."/>
            <person name="Baker S."/>
            <person name="Barry K."/>
            <person name="Bills G."/>
            <person name="Bluhm B."/>
            <person name="Cannon C."/>
            <person name="Castanera R."/>
            <person name="Culley D."/>
            <person name="Daum C."/>
            <person name="Ezra D."/>
            <person name="Gonzalez J."/>
            <person name="Henrissat B."/>
            <person name="Kuo A."/>
            <person name="Liang C."/>
            <person name="Lipzen A."/>
            <person name="Lutzoni F."/>
            <person name="Magnuson J."/>
            <person name="Mondo S."/>
            <person name="Nolan M."/>
            <person name="Ohm R."/>
            <person name="Pangilinan J."/>
            <person name="Park H.-J."/>
            <person name="Ramirez L."/>
            <person name="Alfaro M."/>
            <person name="Sun H."/>
            <person name="Tritt A."/>
            <person name="Yoshinaga Y."/>
            <person name="Zwiers L.-H."/>
            <person name="Turgeon B."/>
            <person name="Goodwin S."/>
            <person name="Spatafora J."/>
            <person name="Crous P."/>
            <person name="Grigoriev I."/>
        </authorList>
    </citation>
    <scope>NUCLEOTIDE SEQUENCE</scope>
    <source>
        <strain evidence="2">CBS 113818</strain>
    </source>
</reference>
<protein>
    <submittedName>
        <fullName evidence="2">Uncharacterized protein</fullName>
    </submittedName>
</protein>
<keyword evidence="3" id="KW-1185">Reference proteome</keyword>
<dbReference type="Proteomes" id="UP000799424">
    <property type="component" value="Unassembled WGS sequence"/>
</dbReference>
<evidence type="ECO:0000256" key="1">
    <source>
        <dbReference type="SAM" id="Phobius"/>
    </source>
</evidence>